<dbReference type="HAMAP" id="MF_00328">
    <property type="entry name" value="Guanylate_kinase"/>
    <property type="match status" value="1"/>
</dbReference>
<evidence type="ECO:0000256" key="7">
    <source>
        <dbReference type="ARBA" id="ARBA00022777"/>
    </source>
</evidence>
<keyword evidence="15" id="KW-1185">Reference proteome</keyword>
<evidence type="ECO:0000256" key="5">
    <source>
        <dbReference type="ARBA" id="ARBA00022679"/>
    </source>
</evidence>
<dbReference type="GO" id="GO:0005829">
    <property type="term" value="C:cytosol"/>
    <property type="evidence" value="ECO:0007669"/>
    <property type="project" value="TreeGrafter"/>
</dbReference>
<evidence type="ECO:0000256" key="6">
    <source>
        <dbReference type="ARBA" id="ARBA00022741"/>
    </source>
</evidence>
<dbReference type="EMBL" id="NOKA02000004">
    <property type="protein sequence ID" value="RDY32332.1"/>
    <property type="molecule type" value="Genomic_DNA"/>
</dbReference>
<dbReference type="Gene3D" id="3.40.50.300">
    <property type="entry name" value="P-loop containing nucleotide triphosphate hydrolases"/>
    <property type="match status" value="1"/>
</dbReference>
<comment type="subcellular location">
    <subcellularLocation>
        <location evidence="11">Cytoplasm</location>
    </subcellularLocation>
</comment>
<dbReference type="InterPro" id="IPR027417">
    <property type="entry name" value="P-loop_NTPase"/>
</dbReference>
<dbReference type="EMBL" id="QICS01000006">
    <property type="protein sequence ID" value="PXV89481.1"/>
    <property type="molecule type" value="Genomic_DNA"/>
</dbReference>
<protein>
    <recommendedName>
        <fullName evidence="4 11">Guanylate kinase</fullName>
        <ecNumber evidence="3 11">2.7.4.8</ecNumber>
    </recommendedName>
    <alternativeName>
        <fullName evidence="9 11">GMP kinase</fullName>
    </alternativeName>
</protein>
<dbReference type="RefSeq" id="WP_094376644.1">
    <property type="nucleotide sequence ID" value="NZ_NOKA02000004.1"/>
</dbReference>
<dbReference type="SUPFAM" id="SSF52540">
    <property type="entry name" value="P-loop containing nucleoside triphosphate hydrolases"/>
    <property type="match status" value="1"/>
</dbReference>
<evidence type="ECO:0000256" key="3">
    <source>
        <dbReference type="ARBA" id="ARBA00012961"/>
    </source>
</evidence>
<evidence type="ECO:0000259" key="12">
    <source>
        <dbReference type="PROSITE" id="PS50052"/>
    </source>
</evidence>
<comment type="caution">
    <text evidence="14">The sequence shown here is derived from an EMBL/GenBank/DDBJ whole genome shotgun (WGS) entry which is preliminary data.</text>
</comment>
<evidence type="ECO:0000256" key="1">
    <source>
        <dbReference type="ARBA" id="ARBA00003531"/>
    </source>
</evidence>
<keyword evidence="7 11" id="KW-0418">Kinase</keyword>
<evidence type="ECO:0000256" key="11">
    <source>
        <dbReference type="HAMAP-Rule" id="MF_00328"/>
    </source>
</evidence>
<keyword evidence="5 11" id="KW-0808">Transferase</keyword>
<sequence>MDRKGILIVISGFSGAGKGTLVKGLMSRYTNYAFSISATTRKPRAGEENGVEYFFKTREEFMNMIDNNKLIEYAQYVGNFYGTPKEYVDSQLDSGKDVILEIEIQGALKVKEKFPDTLLLFVTPPNATVLKQRLVGRGTEDFETIQCRLRRATQEAEGIEQYDYLIVNDDLDECIVHTHNIIQGEHSRASRNISKIEQIREELKSF</sequence>
<keyword evidence="8 11" id="KW-0067">ATP-binding</keyword>
<accession>A0A255IML4</accession>
<dbReference type="InterPro" id="IPR020590">
    <property type="entry name" value="Guanylate_kinase_CS"/>
</dbReference>
<feature type="domain" description="Guanylate kinase-like" evidence="12">
    <location>
        <begin position="5"/>
        <end position="183"/>
    </location>
</feature>
<dbReference type="PROSITE" id="PS00856">
    <property type="entry name" value="GUANYLATE_KINASE_1"/>
    <property type="match status" value="1"/>
</dbReference>
<dbReference type="PROSITE" id="PS50052">
    <property type="entry name" value="GUANYLATE_KINASE_2"/>
    <property type="match status" value="1"/>
</dbReference>
<keyword evidence="6 11" id="KW-0547">Nucleotide-binding</keyword>
<dbReference type="EC" id="2.7.4.8" evidence="3 11"/>
<dbReference type="Proteomes" id="UP000247523">
    <property type="component" value="Unassembled WGS sequence"/>
</dbReference>
<reference evidence="13 16" key="2">
    <citation type="submission" date="2018-05" db="EMBL/GenBank/DDBJ databases">
        <title>Genomic Encyclopedia of Type Strains, Phase IV (KMG-IV): sequencing the most valuable type-strain genomes for metagenomic binning, comparative biology and taxonomic classification.</title>
        <authorList>
            <person name="Goeker M."/>
        </authorList>
    </citation>
    <scope>NUCLEOTIDE SEQUENCE [LARGE SCALE GENOMIC DNA]</scope>
    <source>
        <strain evidence="13 16">DSM 28816</strain>
    </source>
</reference>
<evidence type="ECO:0000313" key="16">
    <source>
        <dbReference type="Proteomes" id="UP000247523"/>
    </source>
</evidence>
<dbReference type="InterPro" id="IPR008145">
    <property type="entry name" value="GK/Ca_channel_bsu"/>
</dbReference>
<name>A0A255IML4_9FIRM</name>
<dbReference type="GO" id="GO:0005524">
    <property type="term" value="F:ATP binding"/>
    <property type="evidence" value="ECO:0007669"/>
    <property type="project" value="UniProtKB-UniRule"/>
</dbReference>
<reference evidence="14" key="3">
    <citation type="submission" date="2018-07" db="EMBL/GenBank/DDBJ databases">
        <authorList>
            <person name="Quirk P.G."/>
            <person name="Krulwich T.A."/>
        </authorList>
    </citation>
    <scope>NUCLEOTIDE SEQUENCE</scope>
    <source>
        <strain evidence="14">CCRI-19302</strain>
    </source>
</reference>
<evidence type="ECO:0000256" key="9">
    <source>
        <dbReference type="ARBA" id="ARBA00030128"/>
    </source>
</evidence>
<dbReference type="OrthoDB" id="9808150at2"/>
<dbReference type="NCBIfam" id="TIGR03263">
    <property type="entry name" value="guanyl_kin"/>
    <property type="match status" value="1"/>
</dbReference>
<evidence type="ECO:0000256" key="2">
    <source>
        <dbReference type="ARBA" id="ARBA00005790"/>
    </source>
</evidence>
<gene>
    <name evidence="11" type="primary">gmk</name>
    <name evidence="13" type="ORF">C8E03_106132</name>
    <name evidence="14" type="ORF">CG710_004960</name>
</gene>
<keyword evidence="11" id="KW-0963">Cytoplasm</keyword>
<dbReference type="FunFam" id="3.30.63.10:FF:000002">
    <property type="entry name" value="Guanylate kinase 1"/>
    <property type="match status" value="1"/>
</dbReference>
<evidence type="ECO:0000313" key="13">
    <source>
        <dbReference type="EMBL" id="PXV89481.1"/>
    </source>
</evidence>
<comment type="function">
    <text evidence="1 11">Essential for recycling GMP and indirectly, cGMP.</text>
</comment>
<dbReference type="Pfam" id="PF00625">
    <property type="entry name" value="Guanylate_kin"/>
    <property type="match status" value="1"/>
</dbReference>
<dbReference type="AlphaFoldDB" id="A0A255IML4"/>
<organism evidence="14 15">
    <name type="scientific">Lachnotalea glycerini</name>
    <dbReference type="NCBI Taxonomy" id="1763509"/>
    <lineage>
        <taxon>Bacteria</taxon>
        <taxon>Bacillati</taxon>
        <taxon>Bacillota</taxon>
        <taxon>Clostridia</taxon>
        <taxon>Lachnospirales</taxon>
        <taxon>Lachnospiraceae</taxon>
        <taxon>Lachnotalea</taxon>
    </lineage>
</organism>
<evidence type="ECO:0000256" key="8">
    <source>
        <dbReference type="ARBA" id="ARBA00022840"/>
    </source>
</evidence>
<evidence type="ECO:0000313" key="15">
    <source>
        <dbReference type="Proteomes" id="UP000216411"/>
    </source>
</evidence>
<feature type="binding site" evidence="11">
    <location>
        <begin position="12"/>
        <end position="19"/>
    </location>
    <ligand>
        <name>ATP</name>
        <dbReference type="ChEBI" id="CHEBI:30616"/>
    </ligand>
</feature>
<evidence type="ECO:0000256" key="4">
    <source>
        <dbReference type="ARBA" id="ARBA00016296"/>
    </source>
</evidence>
<comment type="similarity">
    <text evidence="2 11">Belongs to the guanylate kinase family.</text>
</comment>
<dbReference type="InterPro" id="IPR008144">
    <property type="entry name" value="Guanylate_kin-like_dom"/>
</dbReference>
<dbReference type="SMART" id="SM00072">
    <property type="entry name" value="GuKc"/>
    <property type="match status" value="1"/>
</dbReference>
<evidence type="ECO:0000256" key="10">
    <source>
        <dbReference type="ARBA" id="ARBA00048594"/>
    </source>
</evidence>
<dbReference type="CDD" id="cd00071">
    <property type="entry name" value="GMPK"/>
    <property type="match status" value="1"/>
</dbReference>
<evidence type="ECO:0000313" key="14">
    <source>
        <dbReference type="EMBL" id="RDY32332.1"/>
    </source>
</evidence>
<dbReference type="InterPro" id="IPR017665">
    <property type="entry name" value="Guanylate_kinase"/>
</dbReference>
<dbReference type="PANTHER" id="PTHR23117">
    <property type="entry name" value="GUANYLATE KINASE-RELATED"/>
    <property type="match status" value="1"/>
</dbReference>
<dbReference type="PANTHER" id="PTHR23117:SF13">
    <property type="entry name" value="GUANYLATE KINASE"/>
    <property type="match status" value="1"/>
</dbReference>
<comment type="catalytic activity">
    <reaction evidence="10 11">
        <text>GMP + ATP = GDP + ADP</text>
        <dbReference type="Rhea" id="RHEA:20780"/>
        <dbReference type="ChEBI" id="CHEBI:30616"/>
        <dbReference type="ChEBI" id="CHEBI:58115"/>
        <dbReference type="ChEBI" id="CHEBI:58189"/>
        <dbReference type="ChEBI" id="CHEBI:456216"/>
        <dbReference type="EC" id="2.7.4.8"/>
    </reaction>
</comment>
<proteinExistence type="inferred from homology"/>
<dbReference type="Gene3D" id="3.30.63.10">
    <property type="entry name" value="Guanylate Kinase phosphate binding domain"/>
    <property type="match status" value="1"/>
</dbReference>
<reference evidence="14 15" key="1">
    <citation type="journal article" date="2017" name="Genome Announc.">
        <title>Draft Genome Sequence of a Sporulating and Motile Strain of Lachnotalea glycerini Isolated from Water in Quebec City, Canada.</title>
        <authorList>
            <person name="Maheux A.F."/>
            <person name="Boudreau D.K."/>
            <person name="Berube E."/>
            <person name="Boissinot M."/>
            <person name="Raymond F."/>
            <person name="Brodeur S."/>
            <person name="Corbeil J."/>
            <person name="Isabel S."/>
            <person name="Omar R.F."/>
            <person name="Bergeron M.G."/>
        </authorList>
    </citation>
    <scope>NUCLEOTIDE SEQUENCE [LARGE SCALE GENOMIC DNA]</scope>
    <source>
        <strain evidence="14 15">CCRI-19302</strain>
    </source>
</reference>
<dbReference type="Proteomes" id="UP000216411">
    <property type="component" value="Unassembled WGS sequence"/>
</dbReference>
<dbReference type="GO" id="GO:0004385">
    <property type="term" value="F:GMP kinase activity"/>
    <property type="evidence" value="ECO:0007669"/>
    <property type="project" value="UniProtKB-UniRule"/>
</dbReference>